<feature type="domain" description="HTH deoR-type" evidence="4">
    <location>
        <begin position="40"/>
        <end position="94"/>
    </location>
</feature>
<feature type="transmembrane region" description="Helical" evidence="3">
    <location>
        <begin position="6"/>
        <end position="24"/>
    </location>
</feature>
<keyword evidence="3" id="KW-1133">Transmembrane helix</keyword>
<dbReference type="Proteomes" id="UP000178798">
    <property type="component" value="Unassembled WGS sequence"/>
</dbReference>
<evidence type="ECO:0000256" key="2">
    <source>
        <dbReference type="ARBA" id="ARBA00023163"/>
    </source>
</evidence>
<dbReference type="PROSITE" id="PS51000">
    <property type="entry name" value="HTH_DEOR_2"/>
    <property type="match status" value="1"/>
</dbReference>
<proteinExistence type="predicted"/>
<dbReference type="InterPro" id="IPR001034">
    <property type="entry name" value="DeoR_HTH"/>
</dbReference>
<evidence type="ECO:0000313" key="5">
    <source>
        <dbReference type="EMBL" id="OGM91124.1"/>
    </source>
</evidence>
<dbReference type="AlphaFoldDB" id="A0A1F8DRA4"/>
<name>A0A1F8DRA4_9BACT</name>
<dbReference type="SUPFAM" id="SSF46785">
    <property type="entry name" value="Winged helix' DNA-binding domain"/>
    <property type="match status" value="1"/>
</dbReference>
<dbReference type="InterPro" id="IPR036388">
    <property type="entry name" value="WH-like_DNA-bd_sf"/>
</dbReference>
<protein>
    <recommendedName>
        <fullName evidence="4">HTH deoR-type domain-containing protein</fullName>
    </recommendedName>
</protein>
<accession>A0A1F8DRA4</accession>
<dbReference type="Gene3D" id="1.10.10.10">
    <property type="entry name" value="Winged helix-like DNA-binding domain superfamily/Winged helix DNA-binding domain"/>
    <property type="match status" value="1"/>
</dbReference>
<keyword evidence="3" id="KW-0472">Membrane</keyword>
<dbReference type="InterPro" id="IPR011991">
    <property type="entry name" value="ArsR-like_HTH"/>
</dbReference>
<evidence type="ECO:0000313" key="6">
    <source>
        <dbReference type="Proteomes" id="UP000178798"/>
    </source>
</evidence>
<comment type="caution">
    <text evidence="5">The sequence shown here is derived from an EMBL/GenBank/DDBJ whole genome shotgun (WGS) entry which is preliminary data.</text>
</comment>
<dbReference type="GO" id="GO:0003700">
    <property type="term" value="F:DNA-binding transcription factor activity"/>
    <property type="evidence" value="ECO:0007669"/>
    <property type="project" value="InterPro"/>
</dbReference>
<dbReference type="Pfam" id="PF13412">
    <property type="entry name" value="HTH_24"/>
    <property type="match status" value="1"/>
</dbReference>
<dbReference type="InterPro" id="IPR036390">
    <property type="entry name" value="WH_DNA-bd_sf"/>
</dbReference>
<dbReference type="EMBL" id="MGIQ01000009">
    <property type="protein sequence ID" value="OGM91124.1"/>
    <property type="molecule type" value="Genomic_DNA"/>
</dbReference>
<sequence length="106" mass="12479">MNYLLFLVILGSFIFFLWGFGRFGKMSGLIEKRKEAQYLKEKRKYQIIKLLREKKEISNNDAEKLLNVSDATVTRYLDELEKKGLIEAFGSTRGVKYRFKKSQNNS</sequence>
<keyword evidence="1" id="KW-0805">Transcription regulation</keyword>
<dbReference type="CDD" id="cd00090">
    <property type="entry name" value="HTH_ARSR"/>
    <property type="match status" value="1"/>
</dbReference>
<keyword evidence="2" id="KW-0804">Transcription</keyword>
<evidence type="ECO:0000256" key="3">
    <source>
        <dbReference type="SAM" id="Phobius"/>
    </source>
</evidence>
<dbReference type="STRING" id="1802556.A2999_01130"/>
<reference evidence="5 6" key="1">
    <citation type="journal article" date="2016" name="Nat. Commun.">
        <title>Thousands of microbial genomes shed light on interconnected biogeochemical processes in an aquifer system.</title>
        <authorList>
            <person name="Anantharaman K."/>
            <person name="Brown C.T."/>
            <person name="Hug L.A."/>
            <person name="Sharon I."/>
            <person name="Castelle C.J."/>
            <person name="Probst A.J."/>
            <person name="Thomas B.C."/>
            <person name="Singh A."/>
            <person name="Wilkins M.J."/>
            <person name="Karaoz U."/>
            <person name="Brodie E.L."/>
            <person name="Williams K.H."/>
            <person name="Hubbard S.S."/>
            <person name="Banfield J.F."/>
        </authorList>
    </citation>
    <scope>NUCLEOTIDE SEQUENCE [LARGE SCALE GENOMIC DNA]</scope>
</reference>
<evidence type="ECO:0000256" key="1">
    <source>
        <dbReference type="ARBA" id="ARBA00023015"/>
    </source>
</evidence>
<evidence type="ECO:0000259" key="4">
    <source>
        <dbReference type="PROSITE" id="PS51000"/>
    </source>
</evidence>
<keyword evidence="3" id="KW-0812">Transmembrane</keyword>
<gene>
    <name evidence="5" type="ORF">A2999_01130</name>
</gene>
<organism evidence="5 6">
    <name type="scientific">Candidatus Wolfebacteria bacterium RIFCSPLOWO2_01_FULL_38_11</name>
    <dbReference type="NCBI Taxonomy" id="1802556"/>
    <lineage>
        <taxon>Bacteria</taxon>
        <taxon>Candidatus Wolfeibacteriota</taxon>
    </lineage>
</organism>